<evidence type="ECO:0000256" key="2">
    <source>
        <dbReference type="SAM" id="Phobius"/>
    </source>
</evidence>
<evidence type="ECO:0000256" key="3">
    <source>
        <dbReference type="SAM" id="SignalP"/>
    </source>
</evidence>
<dbReference type="EMBL" id="JASMQC010000005">
    <property type="protein sequence ID" value="KAK1944700.1"/>
    <property type="molecule type" value="Genomic_DNA"/>
</dbReference>
<evidence type="ECO:0000256" key="1">
    <source>
        <dbReference type="SAM" id="MobiDB-lite"/>
    </source>
</evidence>
<keyword evidence="2" id="KW-0812">Transmembrane</keyword>
<name>A0AAD9GU84_9STRA</name>
<feature type="transmembrane region" description="Helical" evidence="2">
    <location>
        <begin position="137"/>
        <end position="160"/>
    </location>
</feature>
<comment type="caution">
    <text evidence="4">The sequence shown here is derived from an EMBL/GenBank/DDBJ whole genome shotgun (WGS) entry which is preliminary data.</text>
</comment>
<gene>
    <name evidence="4" type="ORF">P3T76_003233</name>
</gene>
<feature type="compositionally biased region" description="Low complexity" evidence="1">
    <location>
        <begin position="39"/>
        <end position="54"/>
    </location>
</feature>
<accession>A0AAD9GU84</accession>
<reference evidence="4" key="1">
    <citation type="submission" date="2023-08" db="EMBL/GenBank/DDBJ databases">
        <title>Reference Genome Resource for the Citrus Pathogen Phytophthora citrophthora.</title>
        <authorList>
            <person name="Moller H."/>
            <person name="Coetzee B."/>
            <person name="Rose L.J."/>
            <person name="Van Niekerk J.M."/>
        </authorList>
    </citation>
    <scope>NUCLEOTIDE SEQUENCE</scope>
    <source>
        <strain evidence="4">STE-U-9442</strain>
    </source>
</reference>
<feature type="region of interest" description="Disordered" evidence="1">
    <location>
        <begin position="36"/>
        <end position="79"/>
    </location>
</feature>
<keyword evidence="2" id="KW-0472">Membrane</keyword>
<dbReference type="Proteomes" id="UP001259832">
    <property type="component" value="Unassembled WGS sequence"/>
</dbReference>
<keyword evidence="5" id="KW-1185">Reference proteome</keyword>
<feature type="signal peptide" evidence="3">
    <location>
        <begin position="1"/>
        <end position="19"/>
    </location>
</feature>
<proteinExistence type="predicted"/>
<sequence length="219" mass="22098">MKFIAFVVTFLAIACAAQAGNPQNAIQLSASAQADAEVDTPAPTPAATTFADLPTPAPTNFSDPTPAPTFPTAAPTESADVTTIEDAAQNEERSSSSTVGVVGVAYNTEGTVGVAFSTTRAEYEAENNSSTESGSGATVPIVVIGCLVGVIGMVAAVVVARKRKANVAEEGETDYANVNTPAASVKAEDAYASTIRTPAAGEAGEVEYSNAIHTPVATV</sequence>
<keyword evidence="2" id="KW-1133">Transmembrane helix</keyword>
<keyword evidence="3" id="KW-0732">Signal</keyword>
<feature type="chain" id="PRO_5042148923" evidence="3">
    <location>
        <begin position="20"/>
        <end position="219"/>
    </location>
</feature>
<protein>
    <submittedName>
        <fullName evidence="4">Uncharacterized protein</fullName>
    </submittedName>
</protein>
<organism evidence="4 5">
    <name type="scientific">Phytophthora citrophthora</name>
    <dbReference type="NCBI Taxonomy" id="4793"/>
    <lineage>
        <taxon>Eukaryota</taxon>
        <taxon>Sar</taxon>
        <taxon>Stramenopiles</taxon>
        <taxon>Oomycota</taxon>
        <taxon>Peronosporomycetes</taxon>
        <taxon>Peronosporales</taxon>
        <taxon>Peronosporaceae</taxon>
        <taxon>Phytophthora</taxon>
    </lineage>
</organism>
<evidence type="ECO:0000313" key="5">
    <source>
        <dbReference type="Proteomes" id="UP001259832"/>
    </source>
</evidence>
<dbReference type="PROSITE" id="PS51257">
    <property type="entry name" value="PROKAR_LIPOPROTEIN"/>
    <property type="match status" value="1"/>
</dbReference>
<dbReference type="AlphaFoldDB" id="A0AAD9GU84"/>
<evidence type="ECO:0000313" key="4">
    <source>
        <dbReference type="EMBL" id="KAK1944700.1"/>
    </source>
</evidence>